<dbReference type="EMBL" id="LSFL01000032">
    <property type="protein sequence ID" value="OBY65036.1"/>
    <property type="molecule type" value="Genomic_DNA"/>
</dbReference>
<protein>
    <submittedName>
        <fullName evidence="1">Uncharacterized protein</fullName>
    </submittedName>
</protein>
<reference evidence="2" key="1">
    <citation type="submission" date="2016-02" db="EMBL/GenBank/DDBJ databases">
        <title>Paenibacillus sp. LPB0068, isolated from Crassostrea gigas.</title>
        <authorList>
            <person name="Shin S.-K."/>
            <person name="Yi H."/>
        </authorList>
    </citation>
    <scope>NUCLEOTIDE SEQUENCE [LARGE SCALE GENOMIC DNA]</scope>
    <source>
        <strain evidence="2">KCTC 23969</strain>
    </source>
</reference>
<keyword evidence="2" id="KW-1185">Reference proteome</keyword>
<organism evidence="1 2">
    <name type="scientific">Polaribacter reichenbachii</name>
    <dbReference type="NCBI Taxonomy" id="996801"/>
    <lineage>
        <taxon>Bacteria</taxon>
        <taxon>Pseudomonadati</taxon>
        <taxon>Bacteroidota</taxon>
        <taxon>Flavobacteriia</taxon>
        <taxon>Flavobacteriales</taxon>
        <taxon>Flavobacteriaceae</taxon>
    </lineage>
</organism>
<gene>
    <name evidence="1" type="ORF">LPB301_09465</name>
</gene>
<dbReference type="KEGG" id="prn:BW723_14375"/>
<dbReference type="STRING" id="996801.BW723_14375"/>
<dbReference type="OrthoDB" id="9953743at2"/>
<evidence type="ECO:0000313" key="1">
    <source>
        <dbReference type="EMBL" id="OBY65036.1"/>
    </source>
</evidence>
<proteinExistence type="predicted"/>
<name>A0A1B8TZK0_9FLAO</name>
<accession>A0A1B8TZK0</accession>
<dbReference type="AlphaFoldDB" id="A0A1B8TZK0"/>
<dbReference type="Proteomes" id="UP000092612">
    <property type="component" value="Unassembled WGS sequence"/>
</dbReference>
<comment type="caution">
    <text evidence="1">The sequence shown here is derived from an EMBL/GenBank/DDBJ whole genome shotgun (WGS) entry which is preliminary data.</text>
</comment>
<sequence length="239" mass="28114">MKKKYLIILLLITIKSFSQKVTDAHLKYTLTLNVGNSANNELLKTLYEDVKNKEDSLMVEKISKGLLEATKKLNKLSSETDIFIYPDSVFIKTIDSDIIFIPEKFKKNRTLYKENKTYNSSFEITEKLRQIWKTEYKIEINKNEKKIINGTEGYKITITEIRQSSIGELIDVNEIYVNDKIKIPFKYYEILDLKKKIDLSGLILEVKSYDKETPSLFNHYILKNYNLEKQDKSLIKQKE</sequence>
<dbReference type="RefSeq" id="WP_068360702.1">
    <property type="nucleotide sequence ID" value="NZ_CP019337.1"/>
</dbReference>
<evidence type="ECO:0000313" key="2">
    <source>
        <dbReference type="Proteomes" id="UP000092612"/>
    </source>
</evidence>